<dbReference type="RefSeq" id="WP_386065302.1">
    <property type="nucleotide sequence ID" value="NZ_JBHLTQ010000018.1"/>
</dbReference>
<accession>A0ABV6QC61</accession>
<name>A0ABV6QC61_9FLAO</name>
<evidence type="ECO:0000313" key="2">
    <source>
        <dbReference type="Proteomes" id="UP001589832"/>
    </source>
</evidence>
<comment type="caution">
    <text evidence="1">The sequence shown here is derived from an EMBL/GenBank/DDBJ whole genome shotgun (WGS) entry which is preliminary data.</text>
</comment>
<sequence>MSKCYTSYSEAINEMIRLTELSTPFKLKFIKTNGTIKLIHKALLRKQTPTTQDANGSYKLNYIDQADDNLGNCYIPLITEVNDRKIIIE</sequence>
<proteinExistence type="predicted"/>
<dbReference type="Proteomes" id="UP001589832">
    <property type="component" value="Unassembled WGS sequence"/>
</dbReference>
<reference evidence="1 2" key="1">
    <citation type="submission" date="2024-09" db="EMBL/GenBank/DDBJ databases">
        <authorList>
            <person name="Sun Q."/>
            <person name="Mori K."/>
        </authorList>
    </citation>
    <scope>NUCLEOTIDE SEQUENCE [LARGE SCALE GENOMIC DNA]</scope>
    <source>
        <strain evidence="1 2">NCAIM B.02481</strain>
    </source>
</reference>
<protein>
    <submittedName>
        <fullName evidence="1">Uncharacterized protein</fullName>
    </submittedName>
</protein>
<evidence type="ECO:0000313" key="1">
    <source>
        <dbReference type="EMBL" id="MFC0605894.1"/>
    </source>
</evidence>
<organism evidence="1 2">
    <name type="scientific">Winogradskyella pulchriflava</name>
    <dbReference type="NCBI Taxonomy" id="1110688"/>
    <lineage>
        <taxon>Bacteria</taxon>
        <taxon>Pseudomonadati</taxon>
        <taxon>Bacteroidota</taxon>
        <taxon>Flavobacteriia</taxon>
        <taxon>Flavobacteriales</taxon>
        <taxon>Flavobacteriaceae</taxon>
        <taxon>Winogradskyella</taxon>
    </lineage>
</organism>
<dbReference type="EMBL" id="JBHLTQ010000018">
    <property type="protein sequence ID" value="MFC0605894.1"/>
    <property type="molecule type" value="Genomic_DNA"/>
</dbReference>
<gene>
    <name evidence="1" type="ORF">ACFFGA_15135</name>
</gene>
<keyword evidence="2" id="KW-1185">Reference proteome</keyword>